<gene>
    <name evidence="2" type="ORF">Pcinc_044352</name>
</gene>
<protein>
    <submittedName>
        <fullName evidence="2">Uncharacterized protein</fullName>
    </submittedName>
</protein>
<evidence type="ECO:0000256" key="1">
    <source>
        <dbReference type="SAM" id="MobiDB-lite"/>
    </source>
</evidence>
<reference evidence="2" key="1">
    <citation type="submission" date="2023-10" db="EMBL/GenBank/DDBJ databases">
        <title>Genome assemblies of two species of porcelain crab, Petrolisthes cinctipes and Petrolisthes manimaculis (Anomura: Porcellanidae).</title>
        <authorList>
            <person name="Angst P."/>
        </authorList>
    </citation>
    <scope>NUCLEOTIDE SEQUENCE</scope>
    <source>
        <strain evidence="2">PB745_01</strain>
        <tissue evidence="2">Gill</tissue>
    </source>
</reference>
<proteinExistence type="predicted"/>
<evidence type="ECO:0000313" key="2">
    <source>
        <dbReference type="EMBL" id="KAK3848878.1"/>
    </source>
</evidence>
<accession>A0AAE1EFD5</accession>
<dbReference type="Proteomes" id="UP001286313">
    <property type="component" value="Unassembled WGS sequence"/>
</dbReference>
<keyword evidence="3" id="KW-1185">Reference proteome</keyword>
<evidence type="ECO:0000313" key="3">
    <source>
        <dbReference type="Proteomes" id="UP001286313"/>
    </source>
</evidence>
<name>A0AAE1EFD5_PETCI</name>
<dbReference type="AlphaFoldDB" id="A0AAE1EFD5"/>
<feature type="region of interest" description="Disordered" evidence="1">
    <location>
        <begin position="46"/>
        <end position="66"/>
    </location>
</feature>
<organism evidence="2 3">
    <name type="scientific">Petrolisthes cinctipes</name>
    <name type="common">Flat porcelain crab</name>
    <dbReference type="NCBI Taxonomy" id="88211"/>
    <lineage>
        <taxon>Eukaryota</taxon>
        <taxon>Metazoa</taxon>
        <taxon>Ecdysozoa</taxon>
        <taxon>Arthropoda</taxon>
        <taxon>Crustacea</taxon>
        <taxon>Multicrustacea</taxon>
        <taxon>Malacostraca</taxon>
        <taxon>Eumalacostraca</taxon>
        <taxon>Eucarida</taxon>
        <taxon>Decapoda</taxon>
        <taxon>Pleocyemata</taxon>
        <taxon>Anomura</taxon>
        <taxon>Galatheoidea</taxon>
        <taxon>Porcellanidae</taxon>
        <taxon>Petrolisthes</taxon>
    </lineage>
</organism>
<dbReference type="EMBL" id="JAWQEG010009290">
    <property type="protein sequence ID" value="KAK3848878.1"/>
    <property type="molecule type" value="Genomic_DNA"/>
</dbReference>
<sequence>MSALVRNGCVGWRRGRVTRHAAGVITDCLAPHDKIPHVRTLPAGHGYGFPSPLTDSSPPPGQTLTVLPAITRDTPSATGFKGL</sequence>
<comment type="caution">
    <text evidence="2">The sequence shown here is derived from an EMBL/GenBank/DDBJ whole genome shotgun (WGS) entry which is preliminary data.</text>
</comment>